<evidence type="ECO:0000313" key="2">
    <source>
        <dbReference type="EMBL" id="OGL53984.1"/>
    </source>
</evidence>
<dbReference type="PANTHER" id="PTHR43861">
    <property type="entry name" value="TRANS-ACONITATE 2-METHYLTRANSFERASE-RELATED"/>
    <property type="match status" value="1"/>
</dbReference>
<name>A0A1F7SL90_9BACT</name>
<dbReference type="CDD" id="cd02440">
    <property type="entry name" value="AdoMet_MTases"/>
    <property type="match status" value="1"/>
</dbReference>
<reference evidence="2 3" key="1">
    <citation type="journal article" date="2016" name="Nat. Commun.">
        <title>Thousands of microbial genomes shed light on interconnected biogeochemical processes in an aquifer system.</title>
        <authorList>
            <person name="Anantharaman K."/>
            <person name="Brown C.T."/>
            <person name="Hug L.A."/>
            <person name="Sharon I."/>
            <person name="Castelle C.J."/>
            <person name="Probst A.J."/>
            <person name="Thomas B.C."/>
            <person name="Singh A."/>
            <person name="Wilkins M.J."/>
            <person name="Karaoz U."/>
            <person name="Brodie E.L."/>
            <person name="Williams K.H."/>
            <person name="Hubbard S.S."/>
            <person name="Banfield J.F."/>
        </authorList>
    </citation>
    <scope>NUCLEOTIDE SEQUENCE [LARGE SCALE GENOMIC DNA]</scope>
</reference>
<accession>A0A1F7SL90</accession>
<organism evidence="2 3">
    <name type="scientific">Candidatus Schekmanbacteria bacterium RIFCSPLOWO2_12_FULL_38_15</name>
    <dbReference type="NCBI Taxonomy" id="1817883"/>
    <lineage>
        <taxon>Bacteria</taxon>
        <taxon>Candidatus Schekmaniibacteriota</taxon>
    </lineage>
</organism>
<dbReference type="SUPFAM" id="SSF53335">
    <property type="entry name" value="S-adenosyl-L-methionine-dependent methyltransferases"/>
    <property type="match status" value="1"/>
</dbReference>
<sequence length="182" mass="21108">MAKFPSFLSFVLDNPIRAFFTDRKNLIEKTGIREGMTILEVGCGNGFFTPYLSKAVGKDGKIIAIDLQKEMIEKLRGKIKREGLNHMETIIGDIGEINLLQTSIDFIFIYYCYHELEDKNGAVKKFKDVLKEQGSLFIAEPKFEVKLKRKEKMKKLLQSEGFILSEEWASLFSYYLRFKKKI</sequence>
<comment type="caution">
    <text evidence="2">The sequence shown here is derived from an EMBL/GenBank/DDBJ whole genome shotgun (WGS) entry which is preliminary data.</text>
</comment>
<proteinExistence type="predicted"/>
<evidence type="ECO:0000313" key="3">
    <source>
        <dbReference type="Proteomes" id="UP000178082"/>
    </source>
</evidence>
<dbReference type="Pfam" id="PF13847">
    <property type="entry name" value="Methyltransf_31"/>
    <property type="match status" value="1"/>
</dbReference>
<evidence type="ECO:0000259" key="1">
    <source>
        <dbReference type="Pfam" id="PF13847"/>
    </source>
</evidence>
<dbReference type="EMBL" id="MGDI01000018">
    <property type="protein sequence ID" value="OGL53984.1"/>
    <property type="molecule type" value="Genomic_DNA"/>
</dbReference>
<gene>
    <name evidence="2" type="ORF">A3G31_09470</name>
</gene>
<feature type="domain" description="Methyltransferase" evidence="1">
    <location>
        <begin position="33"/>
        <end position="169"/>
    </location>
</feature>
<dbReference type="STRING" id="1817883.A3G31_09470"/>
<protein>
    <recommendedName>
        <fullName evidence="1">Methyltransferase domain-containing protein</fullName>
    </recommendedName>
</protein>
<dbReference type="InterPro" id="IPR029063">
    <property type="entry name" value="SAM-dependent_MTases_sf"/>
</dbReference>
<dbReference type="InterPro" id="IPR025714">
    <property type="entry name" value="Methyltranfer_dom"/>
</dbReference>
<dbReference type="Gene3D" id="3.40.50.150">
    <property type="entry name" value="Vaccinia Virus protein VP39"/>
    <property type="match status" value="1"/>
</dbReference>
<dbReference type="Proteomes" id="UP000178082">
    <property type="component" value="Unassembled WGS sequence"/>
</dbReference>
<dbReference type="AlphaFoldDB" id="A0A1F7SL90"/>